<evidence type="ECO:0000259" key="2">
    <source>
        <dbReference type="PROSITE" id="PS50222"/>
    </source>
</evidence>
<dbReference type="Gene3D" id="1.10.238.10">
    <property type="entry name" value="EF-hand"/>
    <property type="match status" value="1"/>
</dbReference>
<keyword evidence="1" id="KW-0106">Calcium</keyword>
<dbReference type="Proteomes" id="UP000271974">
    <property type="component" value="Unassembled WGS sequence"/>
</dbReference>
<protein>
    <recommendedName>
        <fullName evidence="2">EF-hand domain-containing protein</fullName>
    </recommendedName>
</protein>
<dbReference type="OrthoDB" id="426654at2759"/>
<dbReference type="SUPFAM" id="SSF47473">
    <property type="entry name" value="EF-hand"/>
    <property type="match status" value="1"/>
</dbReference>
<organism evidence="3 4">
    <name type="scientific">Elysia chlorotica</name>
    <name type="common">Eastern emerald elysia</name>
    <name type="synonym">Sea slug</name>
    <dbReference type="NCBI Taxonomy" id="188477"/>
    <lineage>
        <taxon>Eukaryota</taxon>
        <taxon>Metazoa</taxon>
        <taxon>Spiralia</taxon>
        <taxon>Lophotrochozoa</taxon>
        <taxon>Mollusca</taxon>
        <taxon>Gastropoda</taxon>
        <taxon>Heterobranchia</taxon>
        <taxon>Euthyneura</taxon>
        <taxon>Panpulmonata</taxon>
        <taxon>Sacoglossa</taxon>
        <taxon>Placobranchoidea</taxon>
        <taxon>Plakobranchidae</taxon>
        <taxon>Elysia</taxon>
    </lineage>
</organism>
<dbReference type="InterPro" id="IPR002048">
    <property type="entry name" value="EF_hand_dom"/>
</dbReference>
<proteinExistence type="predicted"/>
<dbReference type="STRING" id="188477.A0A3S1BCS4"/>
<dbReference type="Pfam" id="PF13499">
    <property type="entry name" value="EF-hand_7"/>
    <property type="match status" value="1"/>
</dbReference>
<reference evidence="3 4" key="1">
    <citation type="submission" date="2019-01" db="EMBL/GenBank/DDBJ databases">
        <title>A draft genome assembly of the solar-powered sea slug Elysia chlorotica.</title>
        <authorList>
            <person name="Cai H."/>
            <person name="Li Q."/>
            <person name="Fang X."/>
            <person name="Li J."/>
            <person name="Curtis N.E."/>
            <person name="Altenburger A."/>
            <person name="Shibata T."/>
            <person name="Feng M."/>
            <person name="Maeda T."/>
            <person name="Schwartz J.A."/>
            <person name="Shigenobu S."/>
            <person name="Lundholm N."/>
            <person name="Nishiyama T."/>
            <person name="Yang H."/>
            <person name="Hasebe M."/>
            <person name="Li S."/>
            <person name="Pierce S.K."/>
            <person name="Wang J."/>
        </authorList>
    </citation>
    <scope>NUCLEOTIDE SEQUENCE [LARGE SCALE GENOMIC DNA]</scope>
    <source>
        <strain evidence="3">EC2010</strain>
        <tissue evidence="3">Whole organism of an adult</tissue>
    </source>
</reference>
<dbReference type="AlphaFoldDB" id="A0A3S1BCS4"/>
<gene>
    <name evidence="3" type="ORF">EGW08_011727</name>
</gene>
<evidence type="ECO:0000256" key="1">
    <source>
        <dbReference type="ARBA" id="ARBA00022837"/>
    </source>
</evidence>
<evidence type="ECO:0000313" key="4">
    <source>
        <dbReference type="Proteomes" id="UP000271974"/>
    </source>
</evidence>
<feature type="domain" description="EF-hand" evidence="2">
    <location>
        <begin position="160"/>
        <end position="172"/>
    </location>
</feature>
<dbReference type="PROSITE" id="PS00018">
    <property type="entry name" value="EF_HAND_1"/>
    <property type="match status" value="1"/>
</dbReference>
<dbReference type="GO" id="GO:0005509">
    <property type="term" value="F:calcium ion binding"/>
    <property type="evidence" value="ECO:0007669"/>
    <property type="project" value="InterPro"/>
</dbReference>
<feature type="non-terminal residue" evidence="3">
    <location>
        <position position="172"/>
    </location>
</feature>
<comment type="caution">
    <text evidence="3">The sequence shown here is derived from an EMBL/GenBank/DDBJ whole genome shotgun (WGS) entry which is preliminary data.</text>
</comment>
<dbReference type="EMBL" id="RQTK01000387">
    <property type="protein sequence ID" value="RUS80506.1"/>
    <property type="molecule type" value="Genomic_DNA"/>
</dbReference>
<dbReference type="InterPro" id="IPR011992">
    <property type="entry name" value="EF-hand-dom_pair"/>
</dbReference>
<dbReference type="InterPro" id="IPR018247">
    <property type="entry name" value="EF_Hand_1_Ca_BS"/>
</dbReference>
<keyword evidence="4" id="KW-1185">Reference proteome</keyword>
<name>A0A3S1BCS4_ELYCH</name>
<accession>A0A3S1BCS4</accession>
<sequence>MATFNELKKRSAALAKAVSNETGVRLKVVANVIVYAKQLCPPDQPDLIDENIFVAQMGLRFGITSRYHVQLMFESRRIKKVSGKLMLVEDYIRLICIFLSKKLDLKINYVFSVYDFKQDGMLDVGEISALLRTSIIHSGDDNDPADALHDLITLLLSVTDTNNDGVISLEEF</sequence>
<dbReference type="PROSITE" id="PS50222">
    <property type="entry name" value="EF_HAND_2"/>
    <property type="match status" value="2"/>
</dbReference>
<feature type="domain" description="EF-hand" evidence="2">
    <location>
        <begin position="102"/>
        <end position="137"/>
    </location>
</feature>
<evidence type="ECO:0000313" key="3">
    <source>
        <dbReference type="EMBL" id="RUS80506.1"/>
    </source>
</evidence>